<feature type="region of interest" description="Disordered" evidence="1">
    <location>
        <begin position="134"/>
        <end position="183"/>
    </location>
</feature>
<evidence type="ECO:0000256" key="1">
    <source>
        <dbReference type="SAM" id="MobiDB-lite"/>
    </source>
</evidence>
<accession>A0A5C2S0F2</accession>
<sequence length="183" mass="21006">MRRGGLHKPRASIVQVACTSRAPHTQRLGRRSRSPLCRPKHIPLCASPKTRGEYMRRGSRERTWLPLWDGRREPRAALFHTWAAACDRPLLRSSSVLLDFRSREQPSPPLPPRLRLREMAVPAVLSTYTIQLQSATDTRQSETKEQVNERSSASGHFGTTLLGQHTSQSGHRRPLRRRIRPRR</sequence>
<gene>
    <name evidence="2" type="ORF">L227DRAFT_244005</name>
</gene>
<dbReference type="EMBL" id="ML122285">
    <property type="protein sequence ID" value="RPD56780.1"/>
    <property type="molecule type" value="Genomic_DNA"/>
</dbReference>
<dbReference type="AlphaFoldDB" id="A0A5C2S0F2"/>
<evidence type="ECO:0000313" key="3">
    <source>
        <dbReference type="Proteomes" id="UP000313359"/>
    </source>
</evidence>
<keyword evidence="3" id="KW-1185">Reference proteome</keyword>
<reference evidence="2" key="1">
    <citation type="journal article" date="2018" name="Genome Biol. Evol.">
        <title>Genomics and development of Lentinus tigrinus, a white-rot wood-decaying mushroom with dimorphic fruiting bodies.</title>
        <authorList>
            <person name="Wu B."/>
            <person name="Xu Z."/>
            <person name="Knudson A."/>
            <person name="Carlson A."/>
            <person name="Chen N."/>
            <person name="Kovaka S."/>
            <person name="LaButti K."/>
            <person name="Lipzen A."/>
            <person name="Pennachio C."/>
            <person name="Riley R."/>
            <person name="Schakwitz W."/>
            <person name="Umezawa K."/>
            <person name="Ohm R.A."/>
            <person name="Grigoriev I.V."/>
            <person name="Nagy L.G."/>
            <person name="Gibbons J."/>
            <person name="Hibbett D."/>
        </authorList>
    </citation>
    <scope>NUCLEOTIDE SEQUENCE [LARGE SCALE GENOMIC DNA]</scope>
    <source>
        <strain evidence="2">ALCF2SS1-6</strain>
    </source>
</reference>
<evidence type="ECO:0000313" key="2">
    <source>
        <dbReference type="EMBL" id="RPD56780.1"/>
    </source>
</evidence>
<organism evidence="2 3">
    <name type="scientific">Lentinus tigrinus ALCF2SS1-6</name>
    <dbReference type="NCBI Taxonomy" id="1328759"/>
    <lineage>
        <taxon>Eukaryota</taxon>
        <taxon>Fungi</taxon>
        <taxon>Dikarya</taxon>
        <taxon>Basidiomycota</taxon>
        <taxon>Agaricomycotina</taxon>
        <taxon>Agaricomycetes</taxon>
        <taxon>Polyporales</taxon>
        <taxon>Polyporaceae</taxon>
        <taxon>Lentinus</taxon>
    </lineage>
</organism>
<feature type="compositionally biased region" description="Basic residues" evidence="1">
    <location>
        <begin position="170"/>
        <end position="183"/>
    </location>
</feature>
<proteinExistence type="predicted"/>
<feature type="compositionally biased region" description="Basic and acidic residues" evidence="1">
    <location>
        <begin position="139"/>
        <end position="148"/>
    </location>
</feature>
<dbReference type="Proteomes" id="UP000313359">
    <property type="component" value="Unassembled WGS sequence"/>
</dbReference>
<protein>
    <submittedName>
        <fullName evidence="2">Uncharacterized protein</fullName>
    </submittedName>
</protein>
<name>A0A5C2S0F2_9APHY</name>